<feature type="transmembrane region" description="Helical" evidence="6">
    <location>
        <begin position="81"/>
        <end position="99"/>
    </location>
</feature>
<evidence type="ECO:0000256" key="2">
    <source>
        <dbReference type="ARBA" id="ARBA00022475"/>
    </source>
</evidence>
<feature type="transmembrane region" description="Helical" evidence="6">
    <location>
        <begin position="167"/>
        <end position="189"/>
    </location>
</feature>
<comment type="caution">
    <text evidence="7">The sequence shown here is derived from an EMBL/GenBank/DDBJ whole genome shotgun (WGS) entry which is preliminary data.</text>
</comment>
<evidence type="ECO:0000313" key="7">
    <source>
        <dbReference type="EMBL" id="HJF91921.1"/>
    </source>
</evidence>
<evidence type="ECO:0000256" key="1">
    <source>
        <dbReference type="ARBA" id="ARBA00004651"/>
    </source>
</evidence>
<sequence>MKNLMNGARKVKKEELCGNPQGGAERGMTPPEDPRPSLFGLRSWFRNLLKVALPLLLGGFILYWVYRDFDFAQAARVLRHGIRWDWMALSLFFGVWSHVERAMRWRQTLEPLGYRPRASRLVDAIYLSYATSLVIPRVGEVSRCGVLSRYEGVPFSKSLGTVVTERLVDTLCMLFLAGVTLVLELPVFLTFFRQTGTKIPSLVHLLTSPWFYVALFCVVGVLVLAVWLVRMLSFFERVRGVVLDVWQGVMSLCRVRNVPLFLLHTVLMWLCYFLHFYLTFYCFPFSEGLGVQAGLVMFVAGTFAVIVPTPNGAGPWHFAVITMMMLYGVSSADASLFALLVHGIQTLLVIVLGLWGWLHLVLGGRKG</sequence>
<dbReference type="Pfam" id="PF03706">
    <property type="entry name" value="LPG_synthase_TM"/>
    <property type="match status" value="1"/>
</dbReference>
<protein>
    <submittedName>
        <fullName evidence="7">Flippase-like domain-containing protein</fullName>
    </submittedName>
</protein>
<dbReference type="Proteomes" id="UP000717835">
    <property type="component" value="Unassembled WGS sequence"/>
</dbReference>
<evidence type="ECO:0000313" key="8">
    <source>
        <dbReference type="Proteomes" id="UP000717835"/>
    </source>
</evidence>
<dbReference type="InterPro" id="IPR022791">
    <property type="entry name" value="L-PG_synthase/AglD"/>
</dbReference>
<feature type="transmembrane region" description="Helical" evidence="6">
    <location>
        <begin position="260"/>
        <end position="283"/>
    </location>
</feature>
<reference evidence="7" key="2">
    <citation type="submission" date="2021-09" db="EMBL/GenBank/DDBJ databases">
        <authorList>
            <person name="Gilroy R."/>
        </authorList>
    </citation>
    <scope>NUCLEOTIDE SEQUENCE</scope>
    <source>
        <strain evidence="7">CHK55-1828</strain>
    </source>
</reference>
<gene>
    <name evidence="7" type="ORF">K8W02_06000</name>
</gene>
<dbReference type="PANTHER" id="PTHR39087">
    <property type="entry name" value="UPF0104 MEMBRANE PROTEIN MJ1595"/>
    <property type="match status" value="1"/>
</dbReference>
<keyword evidence="3 6" id="KW-0812">Transmembrane</keyword>
<name>A0A921HW06_9BACT</name>
<feature type="transmembrane region" description="Helical" evidence="6">
    <location>
        <begin position="289"/>
        <end position="307"/>
    </location>
</feature>
<reference evidence="7" key="1">
    <citation type="journal article" date="2021" name="PeerJ">
        <title>Extensive microbial diversity within the chicken gut microbiome revealed by metagenomics and culture.</title>
        <authorList>
            <person name="Gilroy R."/>
            <person name="Ravi A."/>
            <person name="Getino M."/>
            <person name="Pursley I."/>
            <person name="Horton D.L."/>
            <person name="Alikhan N.F."/>
            <person name="Baker D."/>
            <person name="Gharbi K."/>
            <person name="Hall N."/>
            <person name="Watson M."/>
            <person name="Adriaenssens E.M."/>
            <person name="Foster-Nyarko E."/>
            <person name="Jarju S."/>
            <person name="Secka A."/>
            <person name="Antonio M."/>
            <person name="Oren A."/>
            <person name="Chaudhuri R.R."/>
            <person name="La Ragione R."/>
            <person name="Hildebrand F."/>
            <person name="Pallen M.J."/>
        </authorList>
    </citation>
    <scope>NUCLEOTIDE SEQUENCE</scope>
    <source>
        <strain evidence="7">CHK55-1828</strain>
    </source>
</reference>
<keyword evidence="5 6" id="KW-0472">Membrane</keyword>
<organism evidence="7 8">
    <name type="scientific">Mediterranea massiliensis</name>
    <dbReference type="NCBI Taxonomy" id="1841865"/>
    <lineage>
        <taxon>Bacteria</taxon>
        <taxon>Pseudomonadati</taxon>
        <taxon>Bacteroidota</taxon>
        <taxon>Bacteroidia</taxon>
        <taxon>Bacteroidales</taxon>
        <taxon>Bacteroidaceae</taxon>
        <taxon>Mediterranea</taxon>
    </lineage>
</organism>
<evidence type="ECO:0000256" key="3">
    <source>
        <dbReference type="ARBA" id="ARBA00022692"/>
    </source>
</evidence>
<feature type="transmembrane region" description="Helical" evidence="6">
    <location>
        <begin position="209"/>
        <end position="229"/>
    </location>
</feature>
<keyword evidence="4 6" id="KW-1133">Transmembrane helix</keyword>
<proteinExistence type="predicted"/>
<accession>A0A921HW06</accession>
<dbReference type="AlphaFoldDB" id="A0A921HW06"/>
<evidence type="ECO:0000256" key="5">
    <source>
        <dbReference type="ARBA" id="ARBA00023136"/>
    </source>
</evidence>
<dbReference type="EMBL" id="DYVX01000050">
    <property type="protein sequence ID" value="HJF91921.1"/>
    <property type="molecule type" value="Genomic_DNA"/>
</dbReference>
<keyword evidence="2" id="KW-1003">Cell membrane</keyword>
<evidence type="ECO:0000256" key="4">
    <source>
        <dbReference type="ARBA" id="ARBA00022989"/>
    </source>
</evidence>
<comment type="subcellular location">
    <subcellularLocation>
        <location evidence="1">Cell membrane</location>
        <topology evidence="1">Multi-pass membrane protein</topology>
    </subcellularLocation>
</comment>
<evidence type="ECO:0000256" key="6">
    <source>
        <dbReference type="SAM" id="Phobius"/>
    </source>
</evidence>
<feature type="transmembrane region" description="Helical" evidence="6">
    <location>
        <begin position="48"/>
        <end position="66"/>
    </location>
</feature>
<feature type="transmembrane region" description="Helical" evidence="6">
    <location>
        <begin position="336"/>
        <end position="358"/>
    </location>
</feature>
<dbReference type="GO" id="GO:0005886">
    <property type="term" value="C:plasma membrane"/>
    <property type="evidence" value="ECO:0007669"/>
    <property type="project" value="UniProtKB-SubCell"/>
</dbReference>
<dbReference type="PANTHER" id="PTHR39087:SF2">
    <property type="entry name" value="UPF0104 MEMBRANE PROTEIN MJ1595"/>
    <property type="match status" value="1"/>
</dbReference>
<dbReference type="RefSeq" id="WP_276827383.1">
    <property type="nucleotide sequence ID" value="NZ_DYVX01000050.1"/>
</dbReference>